<dbReference type="EMBL" id="ACJW02000002">
    <property type="protein sequence ID" value="EEP68514.1"/>
    <property type="molecule type" value="Genomic_DNA"/>
</dbReference>
<reference evidence="2" key="1">
    <citation type="submission" date="2009-04" db="EMBL/GenBank/DDBJ databases">
        <authorList>
            <person name="Weinstock G."/>
            <person name="Sodergren E."/>
            <person name="Clifton S."/>
            <person name="Fulton L."/>
            <person name="Fulton B."/>
            <person name="Courtney L."/>
            <person name="Fronick C."/>
            <person name="Harrison M."/>
            <person name="Strong C."/>
            <person name="Farmer C."/>
            <person name="Delahaunty K."/>
            <person name="Markovic C."/>
            <person name="Hall O."/>
            <person name="Minx P."/>
            <person name="Tomlinson C."/>
            <person name="Mitreva M."/>
            <person name="Nelson J."/>
            <person name="Hou S."/>
            <person name="Wollam A."/>
            <person name="Pepin K.H."/>
            <person name="Johnson M."/>
            <person name="Bhonagiri V."/>
            <person name="Nash W.E."/>
            <person name="Warren W."/>
            <person name="Chinwalla A."/>
            <person name="Mardis E.R."/>
            <person name="Wilson R.K."/>
        </authorList>
    </citation>
    <scope>NUCLEOTIDE SEQUENCE [LARGE SCALE GENOMIC DNA]</scope>
    <source>
        <strain evidence="2">ATCC 51147</strain>
    </source>
</reference>
<organism evidence="2 3">
    <name type="scientific">Kingella oralis ATCC 51147</name>
    <dbReference type="NCBI Taxonomy" id="629741"/>
    <lineage>
        <taxon>Bacteria</taxon>
        <taxon>Pseudomonadati</taxon>
        <taxon>Pseudomonadota</taxon>
        <taxon>Betaproteobacteria</taxon>
        <taxon>Neisseriales</taxon>
        <taxon>Neisseriaceae</taxon>
        <taxon>Kingella</taxon>
    </lineage>
</organism>
<comment type="caution">
    <text evidence="2">The sequence shown here is derived from an EMBL/GenBank/DDBJ whole genome shotgun (WGS) entry which is preliminary data.</text>
</comment>
<dbReference type="AlphaFoldDB" id="C4GHS6"/>
<evidence type="ECO:0000313" key="2">
    <source>
        <dbReference type="EMBL" id="EEP68514.1"/>
    </source>
</evidence>
<keyword evidence="3" id="KW-1185">Reference proteome</keyword>
<dbReference type="STRING" id="629741.GCWU000324_00414"/>
<evidence type="ECO:0000256" key="1">
    <source>
        <dbReference type="SAM" id="MobiDB-lite"/>
    </source>
</evidence>
<evidence type="ECO:0000313" key="3">
    <source>
        <dbReference type="Proteomes" id="UP000003009"/>
    </source>
</evidence>
<dbReference type="HOGENOM" id="CLU_3044285_0_0_4"/>
<proteinExistence type="predicted"/>
<gene>
    <name evidence="2" type="ORF">GCWU000324_00414</name>
</gene>
<sequence>MWLCHAPFNPANHLKGSLKTSATHPSAVPNAHPPHYPCSHGRQDYIAAAPSPIP</sequence>
<dbReference type="Proteomes" id="UP000003009">
    <property type="component" value="Unassembled WGS sequence"/>
</dbReference>
<feature type="region of interest" description="Disordered" evidence="1">
    <location>
        <begin position="14"/>
        <end position="35"/>
    </location>
</feature>
<accession>C4GHS6</accession>
<protein>
    <submittedName>
        <fullName evidence="2">Uncharacterized protein</fullName>
    </submittedName>
</protein>
<name>C4GHS6_9NEIS</name>